<protein>
    <recommendedName>
        <fullName evidence="4">Glutaredoxin domain-containing cysteine-rich protein</fullName>
    </recommendedName>
</protein>
<proteinExistence type="predicted"/>
<dbReference type="EnsemblMetazoa" id="XM_019899037.1">
    <property type="protein sequence ID" value="XP_019754596.1"/>
    <property type="gene ID" value="LOC109533656"/>
</dbReference>
<accession>A0AAR5P239</accession>
<dbReference type="AlphaFoldDB" id="A0AAR5P239"/>
<reference evidence="3" key="1">
    <citation type="journal article" date="2013" name="Genome Biol.">
        <title>Draft genome of the mountain pine beetle, Dendroctonus ponderosae Hopkins, a major forest pest.</title>
        <authorList>
            <person name="Keeling C.I."/>
            <person name="Yuen M.M."/>
            <person name="Liao N.Y."/>
            <person name="Docking T.R."/>
            <person name="Chan S.K."/>
            <person name="Taylor G.A."/>
            <person name="Palmquist D.L."/>
            <person name="Jackman S.D."/>
            <person name="Nguyen A."/>
            <person name="Li M."/>
            <person name="Henderson H."/>
            <person name="Janes J.K."/>
            <person name="Zhao Y."/>
            <person name="Pandoh P."/>
            <person name="Moore R."/>
            <person name="Sperling F.A."/>
            <person name="Huber D.P."/>
            <person name="Birol I."/>
            <person name="Jones S.J."/>
            <person name="Bohlmann J."/>
        </authorList>
    </citation>
    <scope>NUCLEOTIDE SEQUENCE</scope>
</reference>
<evidence type="ECO:0000313" key="3">
    <source>
        <dbReference type="Proteomes" id="UP000019118"/>
    </source>
</evidence>
<keyword evidence="3" id="KW-1185">Reference proteome</keyword>
<feature type="region of interest" description="Disordered" evidence="1">
    <location>
        <begin position="25"/>
        <end position="58"/>
    </location>
</feature>
<feature type="compositionally biased region" description="Polar residues" evidence="1">
    <location>
        <begin position="25"/>
        <end position="38"/>
    </location>
</feature>
<name>A0AAR5P239_DENPD</name>
<dbReference type="Proteomes" id="UP000019118">
    <property type="component" value="Unassembled WGS sequence"/>
</dbReference>
<feature type="region of interest" description="Disordered" evidence="1">
    <location>
        <begin position="70"/>
        <end position="95"/>
    </location>
</feature>
<feature type="compositionally biased region" description="Low complexity" evidence="1">
    <location>
        <begin position="84"/>
        <end position="95"/>
    </location>
</feature>
<reference evidence="2" key="2">
    <citation type="submission" date="2024-08" db="UniProtKB">
        <authorList>
            <consortium name="EnsemblMetazoa"/>
        </authorList>
    </citation>
    <scope>IDENTIFICATION</scope>
</reference>
<evidence type="ECO:0008006" key="4">
    <source>
        <dbReference type="Google" id="ProtNLM"/>
    </source>
</evidence>
<organism evidence="2 3">
    <name type="scientific">Dendroctonus ponderosae</name>
    <name type="common">Mountain pine beetle</name>
    <dbReference type="NCBI Taxonomy" id="77166"/>
    <lineage>
        <taxon>Eukaryota</taxon>
        <taxon>Metazoa</taxon>
        <taxon>Ecdysozoa</taxon>
        <taxon>Arthropoda</taxon>
        <taxon>Hexapoda</taxon>
        <taxon>Insecta</taxon>
        <taxon>Pterygota</taxon>
        <taxon>Neoptera</taxon>
        <taxon>Endopterygota</taxon>
        <taxon>Coleoptera</taxon>
        <taxon>Polyphaga</taxon>
        <taxon>Cucujiformia</taxon>
        <taxon>Curculionidae</taxon>
        <taxon>Scolytinae</taxon>
        <taxon>Dendroctonus</taxon>
    </lineage>
</organism>
<sequence length="244" mass="26214">MVDRVGTSSPSQYYFNQFSGIMSSGQMSPSDTLDSGTCSDLDGTPPPPSKKTNGNGISVTLIGSHKKTASLSSGAEVDSDDNESQSSASSLSCDSLSCGKVSPIGNGKLISGSGNRSSLLLPTLLQDIRQRKESYSTSVVDEKSYEDRQQESFVREALKFEETLNSDMFLNFHLNEKNIHSDLVSVKTVIEDETFAGYKDLLGGDKASTIRSAKGTVRGVRNRVRAGIATFLQINSTEKVGFVD</sequence>
<evidence type="ECO:0000256" key="1">
    <source>
        <dbReference type="SAM" id="MobiDB-lite"/>
    </source>
</evidence>
<evidence type="ECO:0000313" key="2">
    <source>
        <dbReference type="EnsemblMetazoa" id="XP_019754596.1"/>
    </source>
</evidence>